<dbReference type="PANTHER" id="PTHR12110:SF41">
    <property type="entry name" value="INOSOSE DEHYDRATASE"/>
    <property type="match status" value="1"/>
</dbReference>
<dbReference type="InterPro" id="IPR013022">
    <property type="entry name" value="Xyl_isomerase-like_TIM-brl"/>
</dbReference>
<dbReference type="eggNOG" id="COG1082">
    <property type="taxonomic scope" value="Bacteria"/>
</dbReference>
<dbReference type="OrthoDB" id="104997at2"/>
<proteinExistence type="predicted"/>
<dbReference type="STRING" id="526226.Gbro_3595"/>
<dbReference type="SUPFAM" id="SSF51658">
    <property type="entry name" value="Xylose isomerase-like"/>
    <property type="match status" value="1"/>
</dbReference>
<dbReference type="GO" id="GO:0050114">
    <property type="term" value="F:myo-inosose-2 dehydratase activity"/>
    <property type="evidence" value="ECO:0007669"/>
    <property type="project" value="UniProtKB-EC"/>
</dbReference>
<dbReference type="Proteomes" id="UP000001219">
    <property type="component" value="Chromosome"/>
</dbReference>
<protein>
    <submittedName>
        <fullName evidence="2">Myo-inosose-2 dehydratase</fullName>
        <ecNumber evidence="2">4.2.1.44</ecNumber>
    </submittedName>
</protein>
<reference evidence="2 3" key="2">
    <citation type="journal article" date="2010" name="Stand. Genomic Sci.">
        <title>Complete genome sequence of Gordonia bronchialis type strain (3410).</title>
        <authorList>
            <person name="Ivanova N."/>
            <person name="Sikorski J."/>
            <person name="Jando M."/>
            <person name="Lapidus A."/>
            <person name="Nolan M."/>
            <person name="Lucas S."/>
            <person name="Del Rio T.G."/>
            <person name="Tice H."/>
            <person name="Copeland A."/>
            <person name="Cheng J.F."/>
            <person name="Chen F."/>
            <person name="Bruce D."/>
            <person name="Goodwin L."/>
            <person name="Pitluck S."/>
            <person name="Mavromatis K."/>
            <person name="Ovchinnikova G."/>
            <person name="Pati A."/>
            <person name="Chen A."/>
            <person name="Palaniappan K."/>
            <person name="Land M."/>
            <person name="Hauser L."/>
            <person name="Chang Y.J."/>
            <person name="Jeffries C.D."/>
            <person name="Chain P."/>
            <person name="Saunders E."/>
            <person name="Han C."/>
            <person name="Detter J.C."/>
            <person name="Brettin T."/>
            <person name="Rohde M."/>
            <person name="Goker M."/>
            <person name="Bristow J."/>
            <person name="Eisen J.A."/>
            <person name="Markowitz V."/>
            <person name="Hugenholtz P."/>
            <person name="Klenk H.P."/>
            <person name="Kyrpides N.C."/>
        </authorList>
    </citation>
    <scope>NUCLEOTIDE SEQUENCE [LARGE SCALE GENOMIC DNA]</scope>
    <source>
        <strain evidence="3">ATCC 25592 / DSM 43247 / BCRC 13721 / JCM 3198 / KCTC 3076 / NBRC 16047 / NCTC 10667</strain>
    </source>
</reference>
<evidence type="ECO:0000313" key="2">
    <source>
        <dbReference type="EMBL" id="ACY22785.1"/>
    </source>
</evidence>
<dbReference type="PANTHER" id="PTHR12110">
    <property type="entry name" value="HYDROXYPYRUVATE ISOMERASE"/>
    <property type="match status" value="1"/>
</dbReference>
<reference evidence="3" key="1">
    <citation type="submission" date="2009-10" db="EMBL/GenBank/DDBJ databases">
        <title>The complete chromosome of Gordonia bronchialis DSM 43247.</title>
        <authorList>
            <consortium name="US DOE Joint Genome Institute (JGI-PGF)"/>
            <person name="Lucas S."/>
            <person name="Copeland A."/>
            <person name="Lapidus A."/>
            <person name="Glavina del Rio T."/>
            <person name="Dalin E."/>
            <person name="Tice H."/>
            <person name="Bruce D."/>
            <person name="Goodwin L."/>
            <person name="Pitluck S."/>
            <person name="Kyrpides N."/>
            <person name="Mavromatis K."/>
            <person name="Ivanova N."/>
            <person name="Ovchinnikova G."/>
            <person name="Saunders E."/>
            <person name="Brettin T."/>
            <person name="Detter J.C."/>
            <person name="Han C."/>
            <person name="Larimer F."/>
            <person name="Land M."/>
            <person name="Hauser L."/>
            <person name="Markowitz V."/>
            <person name="Cheng J.-F."/>
            <person name="Hugenholtz P."/>
            <person name="Woyke T."/>
            <person name="Wu D."/>
            <person name="Jando M."/>
            <person name="Schneider S."/>
            <person name="Goeker M."/>
            <person name="Klenk H.-P."/>
            <person name="Eisen J.A."/>
        </authorList>
    </citation>
    <scope>NUCLEOTIDE SEQUENCE [LARGE SCALE GENOMIC DNA]</scope>
    <source>
        <strain evidence="3">ATCC 25592 / DSM 43247 / BCRC 13721 / JCM 3198 / KCTC 3076 / NBRC 16047 / NCTC 10667</strain>
    </source>
</reference>
<dbReference type="InterPro" id="IPR050312">
    <property type="entry name" value="IolE/XylAMocC-like"/>
</dbReference>
<dbReference type="AlphaFoldDB" id="D0LF90"/>
<dbReference type="EMBL" id="CP001802">
    <property type="protein sequence ID" value="ACY22785.1"/>
    <property type="molecule type" value="Genomic_DNA"/>
</dbReference>
<keyword evidence="2" id="KW-0456">Lyase</keyword>
<evidence type="ECO:0000313" key="3">
    <source>
        <dbReference type="Proteomes" id="UP000001219"/>
    </source>
</evidence>
<name>D0LF90_GORB4</name>
<sequence>MTNTTTLRVAGAPISWGVCEVPGWGYQLPPERVFGEMRALGMTSAETGPEGFLPTDPVELRDALAAYGLGCVGSFVPVVLHDAATYPLDSVAPALDRIVTSGGDVLVVAAATGVDGYDSRPELTDDQWNTLLHNLDRIDAMAAERGVVAALHPHVGTMVEKHDEVFRVIDGARIGLCLDTGHLLIGGTDPLEVARAVPERIRHAHLKDVRLDLAKQVQEGAITYTEAVAGGMYVPLGAGEAQIGQVVASLVDAGYTGWYVLEQDTILTTEDDGDAAAGDVAVSLAFLRKAAARPVRV</sequence>
<dbReference type="HOGENOM" id="CLU_059523_0_1_11"/>
<keyword evidence="3" id="KW-1185">Reference proteome</keyword>
<evidence type="ECO:0000259" key="1">
    <source>
        <dbReference type="Pfam" id="PF01261"/>
    </source>
</evidence>
<accession>D0LF90</accession>
<dbReference type="InterPro" id="IPR036237">
    <property type="entry name" value="Xyl_isomerase-like_sf"/>
</dbReference>
<dbReference type="EC" id="4.2.1.44" evidence="2"/>
<organism evidence="2 3">
    <name type="scientific">Gordonia bronchialis (strain ATCC 25592 / DSM 43247 / BCRC 13721 / JCM 3198 / KCTC 3076 / NBRC 16047 / NCTC 10667)</name>
    <name type="common">Rhodococcus bronchialis</name>
    <dbReference type="NCBI Taxonomy" id="526226"/>
    <lineage>
        <taxon>Bacteria</taxon>
        <taxon>Bacillati</taxon>
        <taxon>Actinomycetota</taxon>
        <taxon>Actinomycetes</taxon>
        <taxon>Mycobacteriales</taxon>
        <taxon>Gordoniaceae</taxon>
        <taxon>Gordonia</taxon>
    </lineage>
</organism>
<dbReference type="Gene3D" id="3.20.20.150">
    <property type="entry name" value="Divalent-metal-dependent TIM barrel enzymes"/>
    <property type="match status" value="1"/>
</dbReference>
<gene>
    <name evidence="2" type="ordered locus">Gbro_3595</name>
</gene>
<dbReference type="RefSeq" id="WP_012835298.1">
    <property type="nucleotide sequence ID" value="NC_013441.1"/>
</dbReference>
<dbReference type="Pfam" id="PF01261">
    <property type="entry name" value="AP_endonuc_2"/>
    <property type="match status" value="1"/>
</dbReference>
<dbReference type="KEGG" id="gbr:Gbro_3595"/>
<feature type="domain" description="Xylose isomerase-like TIM barrel" evidence="1">
    <location>
        <begin position="38"/>
        <end position="275"/>
    </location>
</feature>